<name>A0A1Y4UKB2_9LACO</name>
<evidence type="ECO:0000256" key="1">
    <source>
        <dbReference type="SAM" id="MobiDB-lite"/>
    </source>
</evidence>
<dbReference type="Proteomes" id="UP000195859">
    <property type="component" value="Unassembled WGS sequence"/>
</dbReference>
<evidence type="ECO:0000313" key="5">
    <source>
        <dbReference type="Proteomes" id="UP000196293"/>
    </source>
</evidence>
<accession>A0A1Y4UKB2</accession>
<evidence type="ECO:0000313" key="2">
    <source>
        <dbReference type="EMBL" id="OUQ58269.1"/>
    </source>
</evidence>
<protein>
    <submittedName>
        <fullName evidence="3">Capsid protein</fullName>
    </submittedName>
</protein>
<feature type="region of interest" description="Disordered" evidence="1">
    <location>
        <begin position="312"/>
        <end position="352"/>
    </location>
</feature>
<dbReference type="AlphaFoldDB" id="A0A1Y4UKB2"/>
<dbReference type="InterPro" id="IPR036361">
    <property type="entry name" value="SAP_dom_sf"/>
</dbReference>
<dbReference type="Gene3D" id="1.10.720.30">
    <property type="entry name" value="SAP domain"/>
    <property type="match status" value="1"/>
</dbReference>
<dbReference type="Proteomes" id="UP000196293">
    <property type="component" value="Unassembled WGS sequence"/>
</dbReference>
<dbReference type="EMBL" id="NFLS01000001">
    <property type="protein sequence ID" value="OUQ58269.1"/>
    <property type="molecule type" value="Genomic_DNA"/>
</dbReference>
<gene>
    <name evidence="3" type="ORF">B5E44_06990</name>
    <name evidence="2" type="ORF">B5E59_00695</name>
</gene>
<proteinExistence type="predicted"/>
<feature type="compositionally biased region" description="Basic and acidic residues" evidence="1">
    <location>
        <begin position="317"/>
        <end position="337"/>
    </location>
</feature>
<evidence type="ECO:0000313" key="4">
    <source>
        <dbReference type="Proteomes" id="UP000195859"/>
    </source>
</evidence>
<comment type="caution">
    <text evidence="3">The sequence shown here is derived from an EMBL/GenBank/DDBJ whole genome shotgun (WGS) entry which is preliminary data.</text>
</comment>
<keyword evidence="5" id="KW-1185">Reference proteome</keyword>
<evidence type="ECO:0000313" key="3">
    <source>
        <dbReference type="EMBL" id="OUQ75501.1"/>
    </source>
</evidence>
<reference evidence="4 5" key="1">
    <citation type="submission" date="2017-04" db="EMBL/GenBank/DDBJ databases">
        <title>Function of individual gut microbiota members based on whole genome sequencing of pure cultures obtained from chicken caecum.</title>
        <authorList>
            <person name="Medvecky M."/>
            <person name="Cejkova D."/>
            <person name="Polansky O."/>
            <person name="Karasova D."/>
            <person name="Kubasova T."/>
            <person name="Cizek A."/>
            <person name="Rychlik I."/>
        </authorList>
    </citation>
    <scope>NUCLEOTIDE SEQUENCE [LARGE SCALE GENOMIC DNA]</scope>
    <source>
        <strain evidence="4">An101</strain>
        <strain evidence="5">An115</strain>
    </source>
</reference>
<dbReference type="EMBL" id="NFLZ01000017">
    <property type="protein sequence ID" value="OUQ75501.1"/>
    <property type="molecule type" value="Genomic_DNA"/>
</dbReference>
<organism evidence="3 4">
    <name type="scientific">Lactobacillus gallinarum</name>
    <dbReference type="NCBI Taxonomy" id="52242"/>
    <lineage>
        <taxon>Bacteria</taxon>
        <taxon>Bacillati</taxon>
        <taxon>Bacillota</taxon>
        <taxon>Bacilli</taxon>
        <taxon>Lactobacillales</taxon>
        <taxon>Lactobacillaceae</taxon>
        <taxon>Lactobacillus</taxon>
    </lineage>
</organism>
<sequence>MINYAEAYQQAVQEGFYDGHLYSSDLWMSPSNSIVRFDGAKHIRVPRLSIDGGRRDRKRRTIYAFADNYSNDYDVYELTNERYWNTLVDPIDVDETNAVVSIANITREFNLNSKMPEKDREMFSKLYQRKEELDGASSSEIVTQTLDESNILEAFDDMMQAMDEARVGINGRILYVNPKTNGILKRAVAMNRTLAITDPQNIKRTVHSIDEVEKIVVVPSDLFQTKFDFTNGSKLVDDAKQIEMMLICNGVQIAPEKYSFVGFDQPSAASSGNWLYFEQSYDDVLLLATKTRGIAFVVSDARAKEDLSNLDNYAPHVDAKDGKQVKREKPAADETKTQDALPKNTKPTKASTVEEIKAYLDANDIDYTGKTTKDDLLALVK</sequence>
<reference evidence="3" key="2">
    <citation type="journal article" date="2018" name="BMC Genomics">
        <title>Whole genome sequencing and function prediction of 133 gut anaerobes isolated from chicken caecum in pure cultures.</title>
        <authorList>
            <person name="Medvecky M."/>
            <person name="Cejkova D."/>
            <person name="Polansky O."/>
            <person name="Karasova D."/>
            <person name="Kubasova T."/>
            <person name="Cizek A."/>
            <person name="Rychlik I."/>
        </authorList>
    </citation>
    <scope>NUCLEOTIDE SEQUENCE</scope>
    <source>
        <strain evidence="3">An101</strain>
        <strain evidence="2">An115</strain>
    </source>
</reference>
<dbReference type="RefSeq" id="WP_087175706.1">
    <property type="nucleotide sequence ID" value="NZ_NFLS01000001.1"/>
</dbReference>